<name>A0A0K2U866_LEPSM</name>
<sequence length="68" mass="7575">MKRSSVLSENKVVPNFSLTQGSTNLPRILPQKWRGDTPTFKTMVMAGFFTLKTCLTEVETFSGCSVVM</sequence>
<evidence type="ECO:0000313" key="1">
    <source>
        <dbReference type="EMBL" id="CDW34132.1"/>
    </source>
</evidence>
<dbReference type="EMBL" id="HACA01016771">
    <property type="protein sequence ID" value="CDW34132.1"/>
    <property type="molecule type" value="Transcribed_RNA"/>
</dbReference>
<reference evidence="1" key="1">
    <citation type="submission" date="2014-05" db="EMBL/GenBank/DDBJ databases">
        <authorList>
            <person name="Chronopoulou M."/>
        </authorList>
    </citation>
    <scope>NUCLEOTIDE SEQUENCE</scope>
    <source>
        <tissue evidence="1">Whole organism</tissue>
    </source>
</reference>
<proteinExistence type="predicted"/>
<protein>
    <submittedName>
        <fullName evidence="1">Uncharacterized protein</fullName>
    </submittedName>
</protein>
<accession>A0A0K2U866</accession>
<dbReference type="AlphaFoldDB" id="A0A0K2U866"/>
<organism evidence="1">
    <name type="scientific">Lepeophtheirus salmonis</name>
    <name type="common">Salmon louse</name>
    <name type="synonym">Caligus salmonis</name>
    <dbReference type="NCBI Taxonomy" id="72036"/>
    <lineage>
        <taxon>Eukaryota</taxon>
        <taxon>Metazoa</taxon>
        <taxon>Ecdysozoa</taxon>
        <taxon>Arthropoda</taxon>
        <taxon>Crustacea</taxon>
        <taxon>Multicrustacea</taxon>
        <taxon>Hexanauplia</taxon>
        <taxon>Copepoda</taxon>
        <taxon>Siphonostomatoida</taxon>
        <taxon>Caligidae</taxon>
        <taxon>Lepeophtheirus</taxon>
    </lineage>
</organism>